<sequence>MPRRTDNLYRTHGDEVEFLARHPLPNSLIVDATQNRAKNTSTSTPSNKGGRKLDLMGKKQYSLASFSLHTTNHLCAMEAYSRHLLLEMLPVFEQLPDDAKAKLSAYHAELLTLLDYQTIASCHIADTSARQLANAVFLCRHAWLRTVTITDDAHNRIEGAPFDGEGLFAATTGESLDNILKMRKTARSYAFQGSVPSNSVPVASSLSVLSSAQQSVEQATIPDSVILLIKSTAAISITTICTSIRQEAEACLLTLLPLQQYH</sequence>
<evidence type="ECO:0000313" key="2">
    <source>
        <dbReference type="EMBL" id="KAJ7344354.1"/>
    </source>
</evidence>
<proteinExistence type="predicted"/>
<feature type="region of interest" description="Disordered" evidence="1">
    <location>
        <begin position="32"/>
        <end position="52"/>
    </location>
</feature>
<protein>
    <submittedName>
        <fullName evidence="2">Uncharacterized protein</fullName>
    </submittedName>
</protein>
<comment type="caution">
    <text evidence="2">The sequence shown here is derived from an EMBL/GenBank/DDBJ whole genome shotgun (WGS) entry which is preliminary data.</text>
</comment>
<dbReference type="Proteomes" id="UP001142489">
    <property type="component" value="Unassembled WGS sequence"/>
</dbReference>
<evidence type="ECO:0000256" key="1">
    <source>
        <dbReference type="SAM" id="MobiDB-lite"/>
    </source>
</evidence>
<evidence type="ECO:0000313" key="3">
    <source>
        <dbReference type="Proteomes" id="UP001142489"/>
    </source>
</evidence>
<name>A0A9Q1B7X7_9SAUR</name>
<gene>
    <name evidence="2" type="ORF">JRQ81_000304</name>
</gene>
<keyword evidence="3" id="KW-1185">Reference proteome</keyword>
<dbReference type="AlphaFoldDB" id="A0A9Q1B7X7"/>
<reference evidence="2" key="1">
    <citation type="journal article" date="2023" name="DNA Res.">
        <title>Chromosome-level genome assembly of Phrynocephalus forsythii using third-generation DNA sequencing and Hi-C analysis.</title>
        <authorList>
            <person name="Qi Y."/>
            <person name="Zhao W."/>
            <person name="Zhao Y."/>
            <person name="Niu C."/>
            <person name="Cao S."/>
            <person name="Zhang Y."/>
        </authorList>
    </citation>
    <scope>NUCLEOTIDE SEQUENCE</scope>
    <source>
        <tissue evidence="2">Muscle</tissue>
    </source>
</reference>
<dbReference type="EMBL" id="JAPFRF010000001">
    <property type="protein sequence ID" value="KAJ7344354.1"/>
    <property type="molecule type" value="Genomic_DNA"/>
</dbReference>
<organism evidence="2 3">
    <name type="scientific">Phrynocephalus forsythii</name>
    <dbReference type="NCBI Taxonomy" id="171643"/>
    <lineage>
        <taxon>Eukaryota</taxon>
        <taxon>Metazoa</taxon>
        <taxon>Chordata</taxon>
        <taxon>Craniata</taxon>
        <taxon>Vertebrata</taxon>
        <taxon>Euteleostomi</taxon>
        <taxon>Lepidosauria</taxon>
        <taxon>Squamata</taxon>
        <taxon>Bifurcata</taxon>
        <taxon>Unidentata</taxon>
        <taxon>Episquamata</taxon>
        <taxon>Toxicofera</taxon>
        <taxon>Iguania</taxon>
        <taxon>Acrodonta</taxon>
        <taxon>Agamidae</taxon>
        <taxon>Agaminae</taxon>
        <taxon>Phrynocephalus</taxon>
    </lineage>
</organism>
<dbReference type="OrthoDB" id="9886994at2759"/>
<accession>A0A9Q1B7X7</accession>
<feature type="compositionally biased region" description="Polar residues" evidence="1">
    <location>
        <begin position="32"/>
        <end position="47"/>
    </location>
</feature>
<dbReference type="Gene3D" id="1.10.287.3160">
    <property type="match status" value="1"/>
</dbReference>